<dbReference type="EMBL" id="CP063982">
    <property type="protein sequence ID" value="UOD49695.1"/>
    <property type="molecule type" value="Genomic_DNA"/>
</dbReference>
<keyword evidence="3" id="KW-0997">Cell inner membrane</keyword>
<dbReference type="InterPro" id="IPR003399">
    <property type="entry name" value="Mce/MlaD"/>
</dbReference>
<feature type="coiled-coil region" evidence="7">
    <location>
        <begin position="478"/>
        <end position="526"/>
    </location>
</feature>
<keyword evidence="6 8" id="KW-0472">Membrane</keyword>
<proteinExistence type="predicted"/>
<protein>
    <submittedName>
        <fullName evidence="10">MCE family protein</fullName>
    </submittedName>
</protein>
<feature type="domain" description="Mce/MlaD" evidence="9">
    <location>
        <begin position="294"/>
        <end position="399"/>
    </location>
</feature>
<keyword evidence="2" id="KW-1003">Cell membrane</keyword>
<keyword evidence="7" id="KW-0175">Coiled coil</keyword>
<evidence type="ECO:0000259" key="9">
    <source>
        <dbReference type="Pfam" id="PF02470"/>
    </source>
</evidence>
<keyword evidence="5 8" id="KW-1133">Transmembrane helix</keyword>
<evidence type="ECO:0000256" key="5">
    <source>
        <dbReference type="ARBA" id="ARBA00022989"/>
    </source>
</evidence>
<sequence>MNDSTSNEPVTPPKPKVGQRSKRNLAWVWLIPAVAALTAASIVWREWSTRGPVIEISFTSASGIEEGKTQIKYRDVVVGLVTDIQLSKNRENVLITAQLDKDAEALASDQSQFWVVKPTIGVTGVSGLATLFSGAYIEADTKAEGNIKPNKFSFVGLETPPPITSDQPGTKFRLRASTLGSIQPGTPIYFLRIPVGVVTDYLLDKDGKHVDIDIFIDEPYDKYVNINTRFWNESGVQVGVGPNGLNVQVGSLASLLSSGISFGSFGVERPVPDSFIFKLFDNHQAAKSLPEGPSVPIVMRFDQSTRGLAVNAPIDFHGLHIGVVRSVELNLDQRDKSFFTEVKATLYPAMLGAAYEHIEVKERDPQTLAKLVQQAIDLGMRAQLREASLLTGGLYIELVNRAGTPAGEKFNGTLPVSIPTVASQTLDDLQKQISDIITHIDKIPFERIGKELDASLKQLSEFGRSVNQTLTPELRQTLEKLQSTLTDVNRLLESGEELPAQAKQSIRDLDEVLRSARQFVDELRERPNSLLFGEPSTSYSRETLGADK</sequence>
<dbReference type="RefSeq" id="WP_243477930.1">
    <property type="nucleotide sequence ID" value="NZ_CP063982.1"/>
</dbReference>
<evidence type="ECO:0000256" key="7">
    <source>
        <dbReference type="SAM" id="Coils"/>
    </source>
</evidence>
<dbReference type="PANTHER" id="PTHR30462:SF0">
    <property type="entry name" value="INTERMEMBRANE TRANSPORT PROTEIN YEBT"/>
    <property type="match status" value="1"/>
</dbReference>
<evidence type="ECO:0000256" key="3">
    <source>
        <dbReference type="ARBA" id="ARBA00022519"/>
    </source>
</evidence>
<organism evidence="10 11">
    <name type="scientific">Orrella daihaiensis</name>
    <dbReference type="NCBI Taxonomy" id="2782176"/>
    <lineage>
        <taxon>Bacteria</taxon>
        <taxon>Pseudomonadati</taxon>
        <taxon>Pseudomonadota</taxon>
        <taxon>Betaproteobacteria</taxon>
        <taxon>Burkholderiales</taxon>
        <taxon>Alcaligenaceae</taxon>
        <taxon>Orrella</taxon>
    </lineage>
</organism>
<evidence type="ECO:0000256" key="4">
    <source>
        <dbReference type="ARBA" id="ARBA00022692"/>
    </source>
</evidence>
<evidence type="ECO:0000256" key="6">
    <source>
        <dbReference type="ARBA" id="ARBA00023136"/>
    </source>
</evidence>
<dbReference type="InterPro" id="IPR051800">
    <property type="entry name" value="PqiA-PqiB_transport"/>
</dbReference>
<evidence type="ECO:0000256" key="8">
    <source>
        <dbReference type="SAM" id="Phobius"/>
    </source>
</evidence>
<reference evidence="10 11" key="1">
    <citation type="submission" date="2020-11" db="EMBL/GenBank/DDBJ databases">
        <title>Algicoccus daihaiensis sp.nov., isolated from Daihai Lake in Inner Mongolia.</title>
        <authorList>
            <person name="Kai J."/>
        </authorList>
    </citation>
    <scope>NUCLEOTIDE SEQUENCE [LARGE SCALE GENOMIC DNA]</scope>
    <source>
        <strain evidence="11">f23</strain>
    </source>
</reference>
<gene>
    <name evidence="10" type="ORF">DHf2319_09510</name>
</gene>
<comment type="subcellular location">
    <subcellularLocation>
        <location evidence="1">Cell inner membrane</location>
    </subcellularLocation>
</comment>
<evidence type="ECO:0000256" key="1">
    <source>
        <dbReference type="ARBA" id="ARBA00004533"/>
    </source>
</evidence>
<evidence type="ECO:0000313" key="11">
    <source>
        <dbReference type="Proteomes" id="UP000831607"/>
    </source>
</evidence>
<feature type="transmembrane region" description="Helical" evidence="8">
    <location>
        <begin position="24"/>
        <end position="44"/>
    </location>
</feature>
<name>A0ABY4AHD0_9BURK</name>
<evidence type="ECO:0000313" key="10">
    <source>
        <dbReference type="EMBL" id="UOD49695.1"/>
    </source>
</evidence>
<accession>A0ABY4AHD0</accession>
<keyword evidence="11" id="KW-1185">Reference proteome</keyword>
<keyword evidence="4 8" id="KW-0812">Transmembrane</keyword>
<feature type="domain" description="Mce/MlaD" evidence="9">
    <location>
        <begin position="51"/>
        <end position="140"/>
    </location>
</feature>
<dbReference type="PANTHER" id="PTHR30462">
    <property type="entry name" value="INTERMEMBRANE TRANSPORT PROTEIN PQIB-RELATED"/>
    <property type="match status" value="1"/>
</dbReference>
<feature type="domain" description="Mce/MlaD" evidence="9">
    <location>
        <begin position="169"/>
        <end position="229"/>
    </location>
</feature>
<dbReference type="Proteomes" id="UP000831607">
    <property type="component" value="Chromosome"/>
</dbReference>
<dbReference type="Pfam" id="PF02470">
    <property type="entry name" value="MlaD"/>
    <property type="match status" value="3"/>
</dbReference>
<evidence type="ECO:0000256" key="2">
    <source>
        <dbReference type="ARBA" id="ARBA00022475"/>
    </source>
</evidence>